<evidence type="ECO:0000256" key="9">
    <source>
        <dbReference type="ARBA" id="ARBA00023221"/>
    </source>
</evidence>
<accession>A0ABP8U8H7</accession>
<dbReference type="SUPFAM" id="SSF51905">
    <property type="entry name" value="FAD/NAD(P)-binding domain"/>
    <property type="match status" value="1"/>
</dbReference>
<proteinExistence type="inferred from homology"/>
<evidence type="ECO:0000259" key="17">
    <source>
        <dbReference type="Pfam" id="PF05199"/>
    </source>
</evidence>
<dbReference type="Gene3D" id="3.50.50.60">
    <property type="entry name" value="FAD/NAD(P)-binding domain"/>
    <property type="match status" value="3"/>
</dbReference>
<evidence type="ECO:0000256" key="15">
    <source>
        <dbReference type="ARBA" id="ARBA00049778"/>
    </source>
</evidence>
<keyword evidence="4" id="KW-0285">Flavoprotein</keyword>
<dbReference type="RefSeq" id="WP_345430608.1">
    <property type="nucleotide sequence ID" value="NZ_BAABHK010000002.1"/>
</dbReference>
<organism evidence="18 19">
    <name type="scientific">Actinoallomurus vinaceus</name>
    <dbReference type="NCBI Taxonomy" id="1080074"/>
    <lineage>
        <taxon>Bacteria</taxon>
        <taxon>Bacillati</taxon>
        <taxon>Actinomycetota</taxon>
        <taxon>Actinomycetes</taxon>
        <taxon>Streptosporangiales</taxon>
        <taxon>Thermomonosporaceae</taxon>
        <taxon>Actinoallomurus</taxon>
    </lineage>
</organism>
<feature type="domain" description="Glucose-methanol-choline oxidoreductase C-terminal" evidence="17">
    <location>
        <begin position="493"/>
        <end position="549"/>
    </location>
</feature>
<reference evidence="19" key="1">
    <citation type="journal article" date="2019" name="Int. J. Syst. Evol. Microbiol.">
        <title>The Global Catalogue of Microorganisms (GCM) 10K type strain sequencing project: providing services to taxonomists for standard genome sequencing and annotation.</title>
        <authorList>
            <consortium name="The Broad Institute Genomics Platform"/>
            <consortium name="The Broad Institute Genome Sequencing Center for Infectious Disease"/>
            <person name="Wu L."/>
            <person name="Ma J."/>
        </authorList>
    </citation>
    <scope>NUCLEOTIDE SEQUENCE [LARGE SCALE GENOMIC DNA]</scope>
    <source>
        <strain evidence="19">JCM 17939</strain>
    </source>
</reference>
<gene>
    <name evidence="18" type="ORF">GCM10023196_022380</name>
</gene>
<evidence type="ECO:0000256" key="11">
    <source>
        <dbReference type="ARBA" id="ARBA00038856"/>
    </source>
</evidence>
<dbReference type="Proteomes" id="UP001501442">
    <property type="component" value="Unassembled WGS sequence"/>
</dbReference>
<evidence type="ECO:0000256" key="4">
    <source>
        <dbReference type="ARBA" id="ARBA00022630"/>
    </source>
</evidence>
<keyword evidence="5" id="KW-0274">FAD</keyword>
<sequence length="589" mass="62993">MAGDREEHVDAVIVGSGFGGSVAAYRLAAAGLRVVVLERGRAYPPGSFPRAPHELARALWDPSEGLLGLFDVWSFGGFAGVVASGLGGGSLIYASVLLRKDEKWFVDEDPNGEYRPWPVTRADLDPHYEEVERMLGAQRFPLGAPGYEASGKTQAMREAAARLGLEWRLPPLAVTFSVNGRTDPGVAIPDPPYGNIHHRQRTTCRLVGECDIGCQSGSKNTLDHTYLSAAVSHGAEIRTWSEVVSFEPTRRGWAVRYVTHLKEHEGRRTRTDSLPRTTITCDRLLLGAGTFGTTYLLLRNQAALPGVSRLLGHRFCGNGDLLGLVVGARDENGQARHLGSSAAPVITSAIRVPDALDGGAGRGYYVEDAGYPGFADWLIEGSDVPGITARVLDFARVWVLARLTRNPKAEISARVSRALGSGSRSAGATALLGMGRDTPDGVARLRDGRWLDIDWTTRTSREYFDRVSATMRELTQHFGGRFEPNPLSWLNRVVTVHPLGGAPMGHSINDGVVDSHGEVFGHPGLFVVDGSAMPGPVGANPSLTIAAFADRAATAILEGRTAGSGRARPSGARKPRAGSSRARSSGGRS</sequence>
<dbReference type="InterPro" id="IPR036188">
    <property type="entry name" value="FAD/NAD-bd_sf"/>
</dbReference>
<feature type="region of interest" description="Disordered" evidence="16">
    <location>
        <begin position="559"/>
        <end position="589"/>
    </location>
</feature>
<keyword evidence="6" id="KW-0560">Oxidoreductase</keyword>
<dbReference type="PANTHER" id="PTHR47470:SF1">
    <property type="entry name" value="FAD-DEPENDENT OXIDOREDUCTASE 2 FAD BINDING DOMAIN-CONTAINING PROTEIN"/>
    <property type="match status" value="1"/>
</dbReference>
<comment type="pathway">
    <text evidence="12">Steroid metabolism; cholesterol degradation.</text>
</comment>
<protein>
    <recommendedName>
        <fullName evidence="14">Cholesterol oxidase</fullName>
        <ecNumber evidence="13">1.1.3.6</ecNumber>
        <ecNumber evidence="11">5.3.3.1</ecNumber>
    </recommendedName>
    <alternativeName>
        <fullName evidence="15">Cholesterol isomerase</fullName>
    </alternativeName>
</protein>
<dbReference type="PANTHER" id="PTHR47470">
    <property type="entry name" value="CHOLESTEROL OXIDASE"/>
    <property type="match status" value="1"/>
</dbReference>
<evidence type="ECO:0000256" key="6">
    <source>
        <dbReference type="ARBA" id="ARBA00023002"/>
    </source>
</evidence>
<evidence type="ECO:0000256" key="14">
    <source>
        <dbReference type="ARBA" id="ARBA00049744"/>
    </source>
</evidence>
<dbReference type="EC" id="5.3.3.1" evidence="11"/>
<keyword evidence="9" id="KW-0753">Steroid metabolism</keyword>
<dbReference type="Pfam" id="PF05199">
    <property type="entry name" value="GMC_oxred_C"/>
    <property type="match status" value="1"/>
</dbReference>
<keyword evidence="19" id="KW-1185">Reference proteome</keyword>
<evidence type="ECO:0000256" key="1">
    <source>
        <dbReference type="ARBA" id="ARBA00001974"/>
    </source>
</evidence>
<evidence type="ECO:0000256" key="10">
    <source>
        <dbReference type="ARBA" id="ARBA00023235"/>
    </source>
</evidence>
<dbReference type="InterPro" id="IPR052542">
    <property type="entry name" value="Cholesterol_Oxidase"/>
</dbReference>
<evidence type="ECO:0000256" key="5">
    <source>
        <dbReference type="ARBA" id="ARBA00022827"/>
    </source>
</evidence>
<keyword evidence="7" id="KW-0443">Lipid metabolism</keyword>
<evidence type="ECO:0000313" key="19">
    <source>
        <dbReference type="Proteomes" id="UP001501442"/>
    </source>
</evidence>
<comment type="caution">
    <text evidence="18">The sequence shown here is derived from an EMBL/GenBank/DDBJ whole genome shotgun (WGS) entry which is preliminary data.</text>
</comment>
<evidence type="ECO:0000256" key="12">
    <source>
        <dbReference type="ARBA" id="ARBA00049645"/>
    </source>
</evidence>
<comment type="similarity">
    <text evidence="2">Belongs to the GMC oxidoreductase family.</text>
</comment>
<evidence type="ECO:0000313" key="18">
    <source>
        <dbReference type="EMBL" id="GAA4623970.1"/>
    </source>
</evidence>
<comment type="cofactor">
    <cofactor evidence="1">
        <name>FAD</name>
        <dbReference type="ChEBI" id="CHEBI:57692"/>
    </cofactor>
</comment>
<evidence type="ECO:0000256" key="13">
    <source>
        <dbReference type="ARBA" id="ARBA00049723"/>
    </source>
</evidence>
<dbReference type="Pfam" id="PF13450">
    <property type="entry name" value="NAD_binding_8"/>
    <property type="match status" value="1"/>
</dbReference>
<evidence type="ECO:0000256" key="7">
    <source>
        <dbReference type="ARBA" id="ARBA00023098"/>
    </source>
</evidence>
<keyword evidence="10" id="KW-0413">Isomerase</keyword>
<dbReference type="EC" id="1.1.3.6" evidence="13"/>
<feature type="compositionally biased region" description="Low complexity" evidence="16">
    <location>
        <begin position="577"/>
        <end position="589"/>
    </location>
</feature>
<keyword evidence="8" id="KW-1207">Sterol metabolism</keyword>
<evidence type="ECO:0000256" key="16">
    <source>
        <dbReference type="SAM" id="MobiDB-lite"/>
    </source>
</evidence>
<dbReference type="InterPro" id="IPR007867">
    <property type="entry name" value="GMC_OxRtase_C"/>
</dbReference>
<dbReference type="EMBL" id="BAABHK010000002">
    <property type="protein sequence ID" value="GAA4623970.1"/>
    <property type="molecule type" value="Genomic_DNA"/>
</dbReference>
<keyword evidence="3" id="KW-0153">Cholesterol metabolism</keyword>
<evidence type="ECO:0000256" key="8">
    <source>
        <dbReference type="ARBA" id="ARBA00023166"/>
    </source>
</evidence>
<evidence type="ECO:0000256" key="3">
    <source>
        <dbReference type="ARBA" id="ARBA00022548"/>
    </source>
</evidence>
<name>A0ABP8U8H7_9ACTN</name>
<evidence type="ECO:0000256" key="2">
    <source>
        <dbReference type="ARBA" id="ARBA00010790"/>
    </source>
</evidence>